<keyword evidence="2" id="KW-1185">Reference proteome</keyword>
<protein>
    <submittedName>
        <fullName evidence="1">Uncharacterized protein</fullName>
    </submittedName>
</protein>
<gene>
    <name evidence="1" type="ORF">TrCOL_g5603</name>
</gene>
<accession>A0A9W7GI06</accession>
<comment type="caution">
    <text evidence="1">The sequence shown here is derived from an EMBL/GenBank/DDBJ whole genome shotgun (WGS) entry which is preliminary data.</text>
</comment>
<proteinExistence type="predicted"/>
<dbReference type="Proteomes" id="UP001165065">
    <property type="component" value="Unassembled WGS sequence"/>
</dbReference>
<reference evidence="2" key="1">
    <citation type="journal article" date="2023" name="Commun. Biol.">
        <title>Genome analysis of Parmales, the sister group of diatoms, reveals the evolutionary specialization of diatoms from phago-mixotrophs to photoautotrophs.</title>
        <authorList>
            <person name="Ban H."/>
            <person name="Sato S."/>
            <person name="Yoshikawa S."/>
            <person name="Yamada K."/>
            <person name="Nakamura Y."/>
            <person name="Ichinomiya M."/>
            <person name="Sato N."/>
            <person name="Blanc-Mathieu R."/>
            <person name="Endo H."/>
            <person name="Kuwata A."/>
            <person name="Ogata H."/>
        </authorList>
    </citation>
    <scope>NUCLEOTIDE SEQUENCE [LARGE SCALE GENOMIC DNA]</scope>
</reference>
<dbReference type="EMBL" id="BRYA01000216">
    <property type="protein sequence ID" value="GMI44448.1"/>
    <property type="molecule type" value="Genomic_DNA"/>
</dbReference>
<feature type="non-terminal residue" evidence="1">
    <location>
        <position position="1"/>
    </location>
</feature>
<organism evidence="1 2">
    <name type="scientific">Triparma columacea</name>
    <dbReference type="NCBI Taxonomy" id="722753"/>
    <lineage>
        <taxon>Eukaryota</taxon>
        <taxon>Sar</taxon>
        <taxon>Stramenopiles</taxon>
        <taxon>Ochrophyta</taxon>
        <taxon>Bolidophyceae</taxon>
        <taxon>Parmales</taxon>
        <taxon>Triparmaceae</taxon>
        <taxon>Triparma</taxon>
    </lineage>
</organism>
<sequence length="172" mass="19639">AGEQKLETVAEIERSSLVKANEIIHLNGTAQGVGARERAMRVHQLSQALCYKRIERCRQEGRIRDKWGEVKGRIKKLKKEVGEKYEAKLKGLKEGSEKNNFVKLRVAQIKAAGEYERLVNEHMIKVMAAGVGWGKREELEGQMVGNMEGQWKTFGTQLDEMSKRYEDAKRHA</sequence>
<evidence type="ECO:0000313" key="2">
    <source>
        <dbReference type="Proteomes" id="UP001165065"/>
    </source>
</evidence>
<evidence type="ECO:0000313" key="1">
    <source>
        <dbReference type="EMBL" id="GMI44448.1"/>
    </source>
</evidence>
<dbReference type="AlphaFoldDB" id="A0A9W7GI06"/>
<name>A0A9W7GI06_9STRA</name>